<feature type="domain" description="D-isomer specific 2-hydroxyacid dehydrogenase NAD-binding" evidence="6">
    <location>
        <begin position="104"/>
        <end position="282"/>
    </location>
</feature>
<dbReference type="InterPro" id="IPR050857">
    <property type="entry name" value="D-2-hydroxyacid_DH"/>
</dbReference>
<dbReference type="GO" id="GO:0016616">
    <property type="term" value="F:oxidoreductase activity, acting on the CH-OH group of donors, NAD or NADP as acceptor"/>
    <property type="evidence" value="ECO:0007669"/>
    <property type="project" value="InterPro"/>
</dbReference>
<dbReference type="InterPro" id="IPR006139">
    <property type="entry name" value="D-isomer_2_OHA_DH_cat_dom"/>
</dbReference>
<dbReference type="EMBL" id="LIAA01000065">
    <property type="protein sequence ID" value="KXV76063.1"/>
    <property type="molecule type" value="Genomic_DNA"/>
</dbReference>
<dbReference type="SUPFAM" id="SSF52283">
    <property type="entry name" value="Formate/glycerate dehydrogenase catalytic domain-like"/>
    <property type="match status" value="1"/>
</dbReference>
<dbReference type="FunFam" id="3.40.50.720:FF:000203">
    <property type="entry name" value="D-3-phosphoglycerate dehydrogenase (SerA)"/>
    <property type="match status" value="1"/>
</dbReference>
<proteinExistence type="inferred from homology"/>
<evidence type="ECO:0000313" key="7">
    <source>
        <dbReference type="EMBL" id="KXV76063.1"/>
    </source>
</evidence>
<dbReference type="Gene3D" id="3.40.50.720">
    <property type="entry name" value="NAD(P)-binding Rossmann-like Domain"/>
    <property type="match status" value="2"/>
</dbReference>
<reference evidence="7 8" key="1">
    <citation type="submission" date="2015-06" db="EMBL/GenBank/DDBJ databases">
        <title>Improved classification and identification of acetic acid bacteria using matrix-assisted laser desorption/ionization time-of-flight mass spectrometry; Gluconobacter nephelii and Gluconobacter uchimurae are later heterotypic synonyms of Gluconobacter japonicus and Gluconobacter oxydans, respectively.</title>
        <authorList>
            <person name="Li L."/>
            <person name="Cleenwerck I."/>
            <person name="De Vuyst L."/>
            <person name="Vandamme P."/>
        </authorList>
    </citation>
    <scope>NUCLEOTIDE SEQUENCE [LARGE SCALE GENOMIC DNA]</scope>
    <source>
        <strain evidence="7 8">LMG 1545</strain>
    </source>
</reference>
<dbReference type="InterPro" id="IPR036291">
    <property type="entry name" value="NAD(P)-bd_dom_sf"/>
</dbReference>
<evidence type="ECO:0000313" key="8">
    <source>
        <dbReference type="Proteomes" id="UP000075462"/>
    </source>
</evidence>
<dbReference type="GO" id="GO:0051287">
    <property type="term" value="F:NAD binding"/>
    <property type="evidence" value="ECO:0007669"/>
    <property type="project" value="InterPro"/>
</dbReference>
<accession>A0A149V811</accession>
<dbReference type="SUPFAM" id="SSF51735">
    <property type="entry name" value="NAD(P)-binding Rossmann-fold domains"/>
    <property type="match status" value="1"/>
</dbReference>
<dbReference type="PANTHER" id="PTHR42789:SF1">
    <property type="entry name" value="D-ISOMER SPECIFIC 2-HYDROXYACID DEHYDROGENASE FAMILY PROTEIN (AFU_ORTHOLOGUE AFUA_6G10090)"/>
    <property type="match status" value="1"/>
</dbReference>
<dbReference type="Pfam" id="PF00389">
    <property type="entry name" value="2-Hacid_dh"/>
    <property type="match status" value="1"/>
</dbReference>
<dbReference type="Proteomes" id="UP000075462">
    <property type="component" value="Unassembled WGS sequence"/>
</dbReference>
<dbReference type="PATRIC" id="fig|178900.7.peg.2763"/>
<keyword evidence="3" id="KW-0520">NAD</keyword>
<dbReference type="AlphaFoldDB" id="A0A149V811"/>
<evidence type="ECO:0000256" key="1">
    <source>
        <dbReference type="ARBA" id="ARBA00005854"/>
    </source>
</evidence>
<gene>
    <name evidence="7" type="ORF">AD954_13420</name>
</gene>
<sequence length="327" mass="35070">MECFITQPVHEAAIAFLNSHGVKTRYATKSDMQTVIQEIGTADAVITRDLGFDKQAIQAAPNLKIICCHGAGTNRIDVDAAYERGVLVTNTPGANSQSVAELTVGLMLASARRICEADHAVREGRWSFRYAAQGLELHGKTLGLIGFGAIAQKVATIAGKGLGMRLISWSPSVPAAVFAEHGVEQTLYLEELLENADVVSVHRSGKPTDNPLIQASTLALMRPHAILINVGRGFAVDSDDLAHALQEKRLHGAALDVFQQEPPPTDTPLLQAPSLILTPHLGGTTQEALQRLALICAHQVLDALLGKKPDHLVLPPEYPQPQPGVRQ</sequence>
<evidence type="ECO:0000259" key="5">
    <source>
        <dbReference type="Pfam" id="PF00389"/>
    </source>
</evidence>
<keyword evidence="2 4" id="KW-0560">Oxidoreductase</keyword>
<comment type="caution">
    <text evidence="7">The sequence shown here is derived from an EMBL/GenBank/DDBJ whole genome shotgun (WGS) entry which is preliminary data.</text>
</comment>
<dbReference type="PANTHER" id="PTHR42789">
    <property type="entry name" value="D-ISOMER SPECIFIC 2-HYDROXYACID DEHYDROGENASE FAMILY PROTEIN (AFU_ORTHOLOGUE AFUA_6G10090)"/>
    <property type="match status" value="1"/>
</dbReference>
<name>A0A149V811_9PROT</name>
<organism evidence="7 8">
    <name type="scientific">Acetobacter cerevisiae</name>
    <dbReference type="NCBI Taxonomy" id="178900"/>
    <lineage>
        <taxon>Bacteria</taxon>
        <taxon>Pseudomonadati</taxon>
        <taxon>Pseudomonadota</taxon>
        <taxon>Alphaproteobacteria</taxon>
        <taxon>Acetobacterales</taxon>
        <taxon>Acetobacteraceae</taxon>
        <taxon>Acetobacter</taxon>
    </lineage>
</organism>
<evidence type="ECO:0000256" key="2">
    <source>
        <dbReference type="ARBA" id="ARBA00023002"/>
    </source>
</evidence>
<protein>
    <submittedName>
        <fullName evidence="7">3-phosphoglycerate dehydrogenase</fullName>
    </submittedName>
</protein>
<dbReference type="CDD" id="cd12173">
    <property type="entry name" value="PGDH_4"/>
    <property type="match status" value="1"/>
</dbReference>
<dbReference type="InterPro" id="IPR006140">
    <property type="entry name" value="D-isomer_DH_NAD-bd"/>
</dbReference>
<evidence type="ECO:0000256" key="3">
    <source>
        <dbReference type="ARBA" id="ARBA00023027"/>
    </source>
</evidence>
<evidence type="ECO:0000259" key="6">
    <source>
        <dbReference type="Pfam" id="PF02826"/>
    </source>
</evidence>
<dbReference type="RefSeq" id="WP_231874938.1">
    <property type="nucleotide sequence ID" value="NZ_LIAA01000065.1"/>
</dbReference>
<feature type="domain" description="D-isomer specific 2-hydroxyacid dehydrogenase catalytic" evidence="5">
    <location>
        <begin position="4"/>
        <end position="313"/>
    </location>
</feature>
<comment type="similarity">
    <text evidence="1 4">Belongs to the D-isomer specific 2-hydroxyacid dehydrogenase family.</text>
</comment>
<dbReference type="Pfam" id="PF02826">
    <property type="entry name" value="2-Hacid_dh_C"/>
    <property type="match status" value="1"/>
</dbReference>
<evidence type="ECO:0000256" key="4">
    <source>
        <dbReference type="RuleBase" id="RU003719"/>
    </source>
</evidence>